<keyword evidence="2" id="KW-0540">Nuclease</keyword>
<gene>
    <name evidence="8" type="ORF">NQ315_008613</name>
</gene>
<keyword evidence="3" id="KW-0255">Endonuclease</keyword>
<dbReference type="InterPro" id="IPR001604">
    <property type="entry name" value="Endo_G_ENPP1-like_dom"/>
</dbReference>
<keyword evidence="9" id="KW-1185">Reference proteome</keyword>
<evidence type="ECO:0000256" key="5">
    <source>
        <dbReference type="PIRSR" id="PIRSR640255-2"/>
    </source>
</evidence>
<proteinExistence type="inferred from homology"/>
<organism evidence="8 9">
    <name type="scientific">Exocentrus adspersus</name>
    <dbReference type="NCBI Taxonomy" id="1586481"/>
    <lineage>
        <taxon>Eukaryota</taxon>
        <taxon>Metazoa</taxon>
        <taxon>Ecdysozoa</taxon>
        <taxon>Arthropoda</taxon>
        <taxon>Hexapoda</taxon>
        <taxon>Insecta</taxon>
        <taxon>Pterygota</taxon>
        <taxon>Neoptera</taxon>
        <taxon>Endopterygota</taxon>
        <taxon>Coleoptera</taxon>
        <taxon>Polyphaga</taxon>
        <taxon>Cucujiformia</taxon>
        <taxon>Chrysomeloidea</taxon>
        <taxon>Cerambycidae</taxon>
        <taxon>Lamiinae</taxon>
        <taxon>Acanthocinini</taxon>
        <taxon>Exocentrus</taxon>
    </lineage>
</organism>
<keyword evidence="6" id="KW-0732">Signal</keyword>
<dbReference type="GO" id="GO:0000014">
    <property type="term" value="F:single-stranded DNA endodeoxyribonuclease activity"/>
    <property type="evidence" value="ECO:0007669"/>
    <property type="project" value="TreeGrafter"/>
</dbReference>
<evidence type="ECO:0000256" key="2">
    <source>
        <dbReference type="ARBA" id="ARBA00022722"/>
    </source>
</evidence>
<keyword evidence="5" id="KW-0479">Metal-binding</keyword>
<dbReference type="GO" id="GO:0005634">
    <property type="term" value="C:nucleus"/>
    <property type="evidence" value="ECO:0007669"/>
    <property type="project" value="TreeGrafter"/>
</dbReference>
<name>A0AAV8W5S2_9CUCU</name>
<comment type="similarity">
    <text evidence="1">Belongs to the DNA/RNA non-specific endonuclease family.</text>
</comment>
<dbReference type="PANTHER" id="PTHR13966:SF19">
    <property type="entry name" value="NUCLEASE EXOG, MITOCHONDRIAL"/>
    <property type="match status" value="1"/>
</dbReference>
<evidence type="ECO:0000256" key="1">
    <source>
        <dbReference type="ARBA" id="ARBA00010052"/>
    </source>
</evidence>
<dbReference type="InterPro" id="IPR044929">
    <property type="entry name" value="DNA/RNA_non-sp_Endonuclease_sf"/>
</dbReference>
<protein>
    <recommendedName>
        <fullName evidence="7">DNA/RNA non-specific endonuclease/pyrophosphatase/phosphodiesterase domain-containing protein</fullName>
    </recommendedName>
</protein>
<dbReference type="SUPFAM" id="SSF54060">
    <property type="entry name" value="His-Me finger endonucleases"/>
    <property type="match status" value="1"/>
</dbReference>
<dbReference type="Gene3D" id="3.40.570.10">
    <property type="entry name" value="Extracellular Endonuclease, subunit A"/>
    <property type="match status" value="1"/>
</dbReference>
<dbReference type="PANTHER" id="PTHR13966">
    <property type="entry name" value="ENDONUCLEASE RELATED"/>
    <property type="match status" value="1"/>
</dbReference>
<dbReference type="GO" id="GO:0004521">
    <property type="term" value="F:RNA endonuclease activity"/>
    <property type="evidence" value="ECO:0007669"/>
    <property type="project" value="TreeGrafter"/>
</dbReference>
<dbReference type="InterPro" id="IPR040255">
    <property type="entry name" value="Non-specific_endonuclease"/>
</dbReference>
<accession>A0AAV8W5S2</accession>
<comment type="caution">
    <text evidence="8">The sequence shown here is derived from an EMBL/GenBank/DDBJ whole genome shotgun (WGS) entry which is preliminary data.</text>
</comment>
<reference evidence="8 9" key="1">
    <citation type="journal article" date="2023" name="Insect Mol. Biol.">
        <title>Genome sequencing provides insights into the evolution of gene families encoding plant cell wall-degrading enzymes in longhorned beetles.</title>
        <authorList>
            <person name="Shin N.R."/>
            <person name="Okamura Y."/>
            <person name="Kirsch R."/>
            <person name="Pauchet Y."/>
        </authorList>
    </citation>
    <scope>NUCLEOTIDE SEQUENCE [LARGE SCALE GENOMIC DNA]</scope>
    <source>
        <strain evidence="8">EAD_L_NR</strain>
    </source>
</reference>
<dbReference type="AlphaFoldDB" id="A0AAV8W5S2"/>
<keyword evidence="3" id="KW-0378">Hydrolase</keyword>
<dbReference type="InterPro" id="IPR044925">
    <property type="entry name" value="His-Me_finger_sf"/>
</dbReference>
<dbReference type="SMART" id="SM00892">
    <property type="entry name" value="Endonuclease_NS"/>
    <property type="match status" value="1"/>
</dbReference>
<dbReference type="FunFam" id="3.40.570.10:FF:000007">
    <property type="entry name" value="Alkaline nuclease"/>
    <property type="match status" value="1"/>
</dbReference>
<dbReference type="GO" id="GO:0046872">
    <property type="term" value="F:metal ion binding"/>
    <property type="evidence" value="ECO:0007669"/>
    <property type="project" value="UniProtKB-KW"/>
</dbReference>
<feature type="binding site" evidence="5">
    <location>
        <position position="266"/>
    </location>
    <ligand>
        <name>Mg(2+)</name>
        <dbReference type="ChEBI" id="CHEBI:18420"/>
        <note>catalytic</note>
    </ligand>
</feature>
<dbReference type="GO" id="GO:0005743">
    <property type="term" value="C:mitochondrial inner membrane"/>
    <property type="evidence" value="ECO:0007669"/>
    <property type="project" value="TreeGrafter"/>
</dbReference>
<feature type="domain" description="DNA/RNA non-specific endonuclease/pyrophosphatase/phosphodiesterase" evidence="7">
    <location>
        <begin position="145"/>
        <end position="391"/>
    </location>
</feature>
<evidence type="ECO:0000313" key="9">
    <source>
        <dbReference type="Proteomes" id="UP001159042"/>
    </source>
</evidence>
<dbReference type="GO" id="GO:0006309">
    <property type="term" value="P:apoptotic DNA fragmentation"/>
    <property type="evidence" value="ECO:0007669"/>
    <property type="project" value="TreeGrafter"/>
</dbReference>
<evidence type="ECO:0000256" key="4">
    <source>
        <dbReference type="PIRSR" id="PIRSR640255-1"/>
    </source>
</evidence>
<feature type="active site" description="Proton acceptor" evidence="4">
    <location>
        <position position="236"/>
    </location>
</feature>
<feature type="chain" id="PRO_5043451556" description="DNA/RNA non-specific endonuclease/pyrophosphatase/phosphodiesterase domain-containing protein" evidence="6">
    <location>
        <begin position="20"/>
        <end position="408"/>
    </location>
</feature>
<dbReference type="Pfam" id="PF01223">
    <property type="entry name" value="Endonuclease_NS"/>
    <property type="match status" value="1"/>
</dbReference>
<dbReference type="Proteomes" id="UP001159042">
    <property type="component" value="Unassembled WGS sequence"/>
</dbReference>
<dbReference type="EMBL" id="JANEYG010000008">
    <property type="protein sequence ID" value="KAJ8921976.1"/>
    <property type="molecule type" value="Genomic_DNA"/>
</dbReference>
<evidence type="ECO:0000256" key="6">
    <source>
        <dbReference type="SAM" id="SignalP"/>
    </source>
</evidence>
<sequence length="408" mass="44363">MITSIFILVLALAVALVKGAAIGDDEVYCEINPLQYTNSPLIIPTGGTTFLYPSYGETTLKIPAGETVDLVCPGSNLIVLGSRTEEVIQATCISNARFRILGERTLWTQVSCAGDATAKSLYTGAVCVNGGKIAEIGFSLTDGRFLSTITVCYDAVDQSPLYTYFDMTASIGNNAKGTPRPSFSQDGGFYSIGSRTVNQLYTRSVQRGTINAQIGLSATDIKYIDNGNWFFLARGHLTARADFFYPAQQNATFRYINAAPQWQSFNGLNWNEIENSVRDYADVNGVDLQVWTGVYGIATLPHESTGEDTPLYLYTATDGTTALPVPSIYWKVVYNPSSRRGVALIGANNPYDVNAADKLICTDVSSSLNWLSWNRLNITQGYSYACSVADLRRVVSYAPNLQVSGILV</sequence>
<dbReference type="GO" id="GO:0003676">
    <property type="term" value="F:nucleic acid binding"/>
    <property type="evidence" value="ECO:0007669"/>
    <property type="project" value="InterPro"/>
</dbReference>
<feature type="signal peptide" evidence="6">
    <location>
        <begin position="1"/>
        <end position="19"/>
    </location>
</feature>
<evidence type="ECO:0000256" key="3">
    <source>
        <dbReference type="ARBA" id="ARBA00022759"/>
    </source>
</evidence>
<evidence type="ECO:0000259" key="7">
    <source>
        <dbReference type="SMART" id="SM00892"/>
    </source>
</evidence>
<evidence type="ECO:0000313" key="8">
    <source>
        <dbReference type="EMBL" id="KAJ8921976.1"/>
    </source>
</evidence>